<evidence type="ECO:0000313" key="12">
    <source>
        <dbReference type="Proteomes" id="UP001216579"/>
    </source>
</evidence>
<keyword evidence="7" id="KW-0472">Membrane</keyword>
<dbReference type="Pfam" id="PF00702">
    <property type="entry name" value="Hydrolase"/>
    <property type="match status" value="1"/>
</dbReference>
<keyword evidence="4" id="KW-0067">ATP-binding</keyword>
<reference evidence="11 12" key="1">
    <citation type="submission" date="2023-03" db="EMBL/GenBank/DDBJ databases">
        <title>Draft genome sequence of Streptomyces sp. RB6PN23 isolated from peat swamp forest in Thailand.</title>
        <authorList>
            <person name="Klaysubun C."/>
            <person name="Duangmal K."/>
        </authorList>
    </citation>
    <scope>NUCLEOTIDE SEQUENCE [LARGE SCALE GENOMIC DNA]</scope>
    <source>
        <strain evidence="11 12">RB6PN23</strain>
    </source>
</reference>
<comment type="catalytic activity">
    <reaction evidence="8">
        <text>ATP + H2O = ADP + phosphate + H(+)</text>
        <dbReference type="Rhea" id="RHEA:13065"/>
        <dbReference type="ChEBI" id="CHEBI:15377"/>
        <dbReference type="ChEBI" id="CHEBI:15378"/>
        <dbReference type="ChEBI" id="CHEBI:30616"/>
        <dbReference type="ChEBI" id="CHEBI:43474"/>
        <dbReference type="ChEBI" id="CHEBI:456216"/>
    </reaction>
</comment>
<dbReference type="InterPro" id="IPR001757">
    <property type="entry name" value="P_typ_ATPase"/>
</dbReference>
<keyword evidence="6" id="KW-1133">Transmembrane helix</keyword>
<dbReference type="InterPro" id="IPR059000">
    <property type="entry name" value="ATPase_P-type_domA"/>
</dbReference>
<organism evidence="11 12">
    <name type="scientific">Streptomyces silvisoli</name>
    <dbReference type="NCBI Taxonomy" id="3034235"/>
    <lineage>
        <taxon>Bacteria</taxon>
        <taxon>Bacillati</taxon>
        <taxon>Actinomycetota</taxon>
        <taxon>Actinomycetes</taxon>
        <taxon>Kitasatosporales</taxon>
        <taxon>Streptomycetaceae</taxon>
        <taxon>Streptomyces</taxon>
    </lineage>
</organism>
<keyword evidence="3" id="KW-0547">Nucleotide-binding</keyword>
<evidence type="ECO:0000256" key="2">
    <source>
        <dbReference type="ARBA" id="ARBA00022692"/>
    </source>
</evidence>
<dbReference type="InterPro" id="IPR036412">
    <property type="entry name" value="HAD-like_sf"/>
</dbReference>
<comment type="subcellular location">
    <subcellularLocation>
        <location evidence="1">Cell membrane</location>
        <topology evidence="1">Multi-pass membrane protein</topology>
    </subcellularLocation>
</comment>
<dbReference type="SFLD" id="SFLDG00002">
    <property type="entry name" value="C1.7:_P-type_atpase_like"/>
    <property type="match status" value="1"/>
</dbReference>
<name>A0ABT5ZDX9_9ACTN</name>
<dbReference type="SUPFAM" id="SSF81665">
    <property type="entry name" value="Calcium ATPase, transmembrane domain M"/>
    <property type="match status" value="1"/>
</dbReference>
<dbReference type="InterPro" id="IPR023214">
    <property type="entry name" value="HAD_sf"/>
</dbReference>
<feature type="domain" description="P-type ATPase A" evidence="9">
    <location>
        <begin position="784"/>
        <end position="894"/>
    </location>
</feature>
<dbReference type="SUPFAM" id="SSF56784">
    <property type="entry name" value="HAD-like"/>
    <property type="match status" value="1"/>
</dbReference>
<dbReference type="Pfam" id="PF00122">
    <property type="entry name" value="E1-E2_ATPase"/>
    <property type="match status" value="1"/>
</dbReference>
<sequence>MVLRLLPRLPLIGLELAVAAPARITRRVAAPAGAAVRIAAEVAGAGAHATASGAAALTDTAVRLGRVARHAMAPGTGYWRAGSRLHIALRPSPEAAERGLKDLETAAKKIAVALAEHPDVLTAYWDGGLARLVVQASEDAAVENVAQEVYRLAEQHGLAHPGERVLERVHPGDVGSVRTGALALACDLAGITTAFTARTVGLQRSPQMVTAVVTLLREDSRVRRLLRRRLGTAPADLLLATANAAAHGFGQSPTALVLDAALRTAQLAEAFARAAAFDAVHDTVCAPDRLSLAGQVERPEIRPYPGEEYADQAVTGSLVGAAATLLFTRDTREAAEAVLAGSPKAARYGPAAFTAVLGGALAREGVLVRDGERLRQLEVVDTVVLHPQALRGDRRTVLDVHPSADDWDHDRLWRAAAAALRPPDEWALPTAELGLRLRPVPGQETSDTGLMVASAHDRDVGTVLVGWEVDPLAEAGLDAARRAGLRVVVVDDASLGEFAALVDELVPSDRPLADVVGELRREGRVVLTVARVPCQGGDGQRELAEDGREVLAGLLSSDVAVAVIDEDSAVVWGADLLALDGLEGVWRLLAAVPAARTVGRHSKVLAEAGAALSGLLVLTRGSRAQRTPFSLGFRLSPVNVAAASALVSGWRAAVRVSTRPAPHPRPRVAWHALQPEEALARLASMPRTAPSALQVLRRRAGAVGRLPVFAPARLTARLTRAVRSELDDPFTPVLVVGAAASALLGSTVDALLVASAMGVNALVGGVQRLRAERALSALVEGQRRTARRVADQGAGATSIVEAKRLAPGEVIELRTGDVVPADARLLESDDLEVDESSLTGESLPTRKEVDACPRAAVADRWCMVFEGTTVVAGQGRAVVVGTGEQTEAGRAEHLASHVPPAAGVQARLHELTSRVLPLTLAGGAVVTGLSLIRGRPVREAVRGGLAVAVAAVPEGLPLVATVAQMAAARRLSRHGVLVRTPRALEALGRVDTVCFDKTGTLTENRLHVVRTVSADGAAYPADAPEAAPVLRIAARACPRVAEDTGIHAHATDEAVLAAAPEDPGWTPVEVQPFEASRGYAAAAGIDDDGAEVLVVKGAPEVVLPCCVGVDPDVTAKAQSLAAEGLRVLAVARRRLAPGEASDVLDRPLEELEPVGFVALADAPRASSAPLVAGLGRAGVRPVMLTGDHPQTARAVAIALGWPADVTVVTGDELADLDRAGRAERLRDCGVVARVAPEQKLQVVEALKEAGRVVAMVGDGANDAAAIRAADAGIGLAVRGSAAARNAADLVITTDELSVLIDAIAEGRALWSSVADAISILIGGNAGEVGFTVFGTLLSGASPLSTRQLLLVNLLTDMFPAMAVAVTPQDPEQATGDGSFDARSATTGTAPVGIAALGEPLSRQIRHRGVITGLGAGTAWLIGTLTPGSARRTSTMALCGVVGAQLTQTVIGRRHSPLVLLTVLGSAAALVALVQTPVVSHFFDCTPLGPVAWAGVTTAIGVAALGPRVLPAAERVVADLESRLRPMVRVVR</sequence>
<dbReference type="Gene3D" id="3.40.50.1000">
    <property type="entry name" value="HAD superfamily/HAD-like"/>
    <property type="match status" value="2"/>
</dbReference>
<dbReference type="InterPro" id="IPR006068">
    <property type="entry name" value="ATPase_P-typ_cation-transptr_C"/>
</dbReference>
<dbReference type="Pfam" id="PF00689">
    <property type="entry name" value="Cation_ATPase_C"/>
    <property type="match status" value="1"/>
</dbReference>
<dbReference type="InterPro" id="IPR044492">
    <property type="entry name" value="P_typ_ATPase_HD_dom"/>
</dbReference>
<evidence type="ECO:0000256" key="4">
    <source>
        <dbReference type="ARBA" id="ARBA00022840"/>
    </source>
</evidence>
<evidence type="ECO:0000256" key="6">
    <source>
        <dbReference type="ARBA" id="ARBA00022989"/>
    </source>
</evidence>
<dbReference type="NCBIfam" id="TIGR01494">
    <property type="entry name" value="ATPase_P-type"/>
    <property type="match status" value="2"/>
</dbReference>
<protein>
    <submittedName>
        <fullName evidence="11">Cation-translocating P-type ATPase</fullName>
    </submittedName>
</protein>
<dbReference type="PANTHER" id="PTHR42861">
    <property type="entry name" value="CALCIUM-TRANSPORTING ATPASE"/>
    <property type="match status" value="1"/>
</dbReference>
<gene>
    <name evidence="11" type="ORF">P3G67_01195</name>
</gene>
<dbReference type="RefSeq" id="WP_276091746.1">
    <property type="nucleotide sequence ID" value="NZ_JARJBC010000001.1"/>
</dbReference>
<evidence type="ECO:0000256" key="8">
    <source>
        <dbReference type="ARBA" id="ARBA00049360"/>
    </source>
</evidence>
<keyword evidence="5" id="KW-1278">Translocase</keyword>
<dbReference type="Gene3D" id="1.20.1110.10">
    <property type="entry name" value="Calcium-transporting ATPase, transmembrane domain"/>
    <property type="match status" value="2"/>
</dbReference>
<proteinExistence type="predicted"/>
<evidence type="ECO:0000313" key="11">
    <source>
        <dbReference type="EMBL" id="MDF3287871.1"/>
    </source>
</evidence>
<evidence type="ECO:0000256" key="3">
    <source>
        <dbReference type="ARBA" id="ARBA00022741"/>
    </source>
</evidence>
<dbReference type="EMBL" id="JARJBC010000001">
    <property type="protein sequence ID" value="MDF3287871.1"/>
    <property type="molecule type" value="Genomic_DNA"/>
</dbReference>
<dbReference type="SUPFAM" id="SSF81653">
    <property type="entry name" value="Calcium ATPase, transduction domain A"/>
    <property type="match status" value="1"/>
</dbReference>
<evidence type="ECO:0000256" key="1">
    <source>
        <dbReference type="ARBA" id="ARBA00004651"/>
    </source>
</evidence>
<dbReference type="SFLD" id="SFLDS00003">
    <property type="entry name" value="Haloacid_Dehalogenase"/>
    <property type="match status" value="1"/>
</dbReference>
<feature type="domain" description="Cation-transporting P-type ATPase C-terminal" evidence="10">
    <location>
        <begin position="1402"/>
        <end position="1499"/>
    </location>
</feature>
<dbReference type="InterPro" id="IPR008250">
    <property type="entry name" value="ATPase_P-typ_transduc_dom_A_sf"/>
</dbReference>
<dbReference type="SFLD" id="SFLDF00027">
    <property type="entry name" value="p-type_atpase"/>
    <property type="match status" value="1"/>
</dbReference>
<dbReference type="InterPro" id="IPR023298">
    <property type="entry name" value="ATPase_P-typ_TM_dom_sf"/>
</dbReference>
<dbReference type="PROSITE" id="PS00154">
    <property type="entry name" value="ATPASE_E1_E2"/>
    <property type="match status" value="1"/>
</dbReference>
<evidence type="ECO:0000259" key="9">
    <source>
        <dbReference type="Pfam" id="PF00122"/>
    </source>
</evidence>
<dbReference type="Gene3D" id="3.40.1110.10">
    <property type="entry name" value="Calcium-transporting ATPase, cytoplasmic domain N"/>
    <property type="match status" value="2"/>
</dbReference>
<dbReference type="InterPro" id="IPR023299">
    <property type="entry name" value="ATPase_P-typ_cyto_dom_N"/>
</dbReference>
<accession>A0ABT5ZDX9</accession>
<dbReference type="Proteomes" id="UP001216579">
    <property type="component" value="Unassembled WGS sequence"/>
</dbReference>
<dbReference type="InterPro" id="IPR018303">
    <property type="entry name" value="ATPase_P-typ_P_site"/>
</dbReference>
<evidence type="ECO:0000259" key="10">
    <source>
        <dbReference type="Pfam" id="PF00689"/>
    </source>
</evidence>
<dbReference type="Gene3D" id="2.70.150.10">
    <property type="entry name" value="Calcium-transporting ATPase, cytoplasmic transduction domain A"/>
    <property type="match status" value="1"/>
</dbReference>
<keyword evidence="2" id="KW-0812">Transmembrane</keyword>
<dbReference type="PRINTS" id="PR00119">
    <property type="entry name" value="CATATPASE"/>
</dbReference>
<dbReference type="PRINTS" id="PR00120">
    <property type="entry name" value="HATPASE"/>
</dbReference>
<evidence type="ECO:0000256" key="7">
    <source>
        <dbReference type="ARBA" id="ARBA00023136"/>
    </source>
</evidence>
<comment type="caution">
    <text evidence="11">The sequence shown here is derived from an EMBL/GenBank/DDBJ whole genome shotgun (WGS) entry which is preliminary data.</text>
</comment>
<keyword evidence="12" id="KW-1185">Reference proteome</keyword>
<evidence type="ECO:0000256" key="5">
    <source>
        <dbReference type="ARBA" id="ARBA00022967"/>
    </source>
</evidence>